<feature type="domain" description="AAA+ ATPase" evidence="1">
    <location>
        <begin position="23"/>
        <end position="162"/>
    </location>
</feature>
<reference evidence="2" key="1">
    <citation type="journal article" date="2015" name="Nature">
        <title>Complex archaea that bridge the gap between prokaryotes and eukaryotes.</title>
        <authorList>
            <person name="Spang A."/>
            <person name="Saw J.H."/>
            <person name="Jorgensen S.L."/>
            <person name="Zaremba-Niedzwiedzka K."/>
            <person name="Martijn J."/>
            <person name="Lind A.E."/>
            <person name="van Eijk R."/>
            <person name="Schleper C."/>
            <person name="Guy L."/>
            <person name="Ettema T.J."/>
        </authorList>
    </citation>
    <scope>NUCLEOTIDE SEQUENCE</scope>
</reference>
<dbReference type="PRINTS" id="PR00300">
    <property type="entry name" value="CLPPROTEASEA"/>
</dbReference>
<comment type="caution">
    <text evidence="2">The sequence shown here is derived from an EMBL/GenBank/DDBJ whole genome shotgun (WGS) entry which is preliminary data.</text>
</comment>
<dbReference type="SUPFAM" id="SSF52540">
    <property type="entry name" value="P-loop containing nucleoside triphosphate hydrolases"/>
    <property type="match status" value="1"/>
</dbReference>
<evidence type="ECO:0000259" key="1">
    <source>
        <dbReference type="SMART" id="SM00382"/>
    </source>
</evidence>
<dbReference type="GO" id="GO:0016887">
    <property type="term" value="F:ATP hydrolysis activity"/>
    <property type="evidence" value="ECO:0007669"/>
    <property type="project" value="InterPro"/>
</dbReference>
<dbReference type="Gene3D" id="3.40.50.300">
    <property type="entry name" value="P-loop containing nucleotide triphosphate hydrolases"/>
    <property type="match status" value="1"/>
</dbReference>
<dbReference type="GO" id="GO:0005524">
    <property type="term" value="F:ATP binding"/>
    <property type="evidence" value="ECO:0007669"/>
    <property type="project" value="InterPro"/>
</dbReference>
<dbReference type="AlphaFoldDB" id="A0A0F9MB06"/>
<protein>
    <recommendedName>
        <fullName evidence="1">AAA+ ATPase domain-containing protein</fullName>
    </recommendedName>
</protein>
<dbReference type="InterPro" id="IPR003593">
    <property type="entry name" value="AAA+_ATPase"/>
</dbReference>
<dbReference type="CDD" id="cd00009">
    <property type="entry name" value="AAA"/>
    <property type="match status" value="1"/>
</dbReference>
<dbReference type="Pfam" id="PF00004">
    <property type="entry name" value="AAA"/>
    <property type="match status" value="1"/>
</dbReference>
<organism evidence="2">
    <name type="scientific">marine sediment metagenome</name>
    <dbReference type="NCBI Taxonomy" id="412755"/>
    <lineage>
        <taxon>unclassified sequences</taxon>
        <taxon>metagenomes</taxon>
        <taxon>ecological metagenomes</taxon>
    </lineage>
</organism>
<evidence type="ECO:0000313" key="2">
    <source>
        <dbReference type="EMBL" id="KKM73835.1"/>
    </source>
</evidence>
<gene>
    <name evidence="2" type="ORF">LCGC14_1406500</name>
</gene>
<dbReference type="InterPro" id="IPR001270">
    <property type="entry name" value="ClpA/B"/>
</dbReference>
<dbReference type="InterPro" id="IPR027417">
    <property type="entry name" value="P-loop_NTPase"/>
</dbReference>
<proteinExistence type="predicted"/>
<dbReference type="SMART" id="SM00382">
    <property type="entry name" value="AAA"/>
    <property type="match status" value="1"/>
</dbReference>
<dbReference type="EMBL" id="LAZR01009238">
    <property type="protein sequence ID" value="KKM73835.1"/>
    <property type="molecule type" value="Genomic_DNA"/>
</dbReference>
<sequence>MPSYEKLSFSSESLVIIDAHIRANEPILLMGPPGVGKTALANDLAAEFDLPIEVIIASTCDPTDFGGFPVVRADGAFDRIPMRQIYNASKRACILFFDEITTVTPAVQAALLRGIHGERVFGDVKLHPETVIVAAANPPEQAPGGHDSSAPLIGRFAVYDFCSTLPEVQTYFEAIGESGSTLRTLGSHLCYFSSTCAASSTCKRISRTHTFR</sequence>
<accession>A0A0F9MB06</accession>
<dbReference type="InterPro" id="IPR003959">
    <property type="entry name" value="ATPase_AAA_core"/>
</dbReference>
<name>A0A0F9MB06_9ZZZZ</name>